<reference evidence="3" key="1">
    <citation type="journal article" date="2019" name="Int. J. Syst. Evol. Microbiol.">
        <title>The Global Catalogue of Microorganisms (GCM) 10K type strain sequencing project: providing services to taxonomists for standard genome sequencing and annotation.</title>
        <authorList>
            <consortium name="The Broad Institute Genomics Platform"/>
            <consortium name="The Broad Institute Genome Sequencing Center for Infectious Disease"/>
            <person name="Wu L."/>
            <person name="Ma J."/>
        </authorList>
    </citation>
    <scope>NUCLEOTIDE SEQUENCE [LARGE SCALE GENOMIC DNA]</scope>
    <source>
        <strain evidence="3">KCTC 52237</strain>
    </source>
</reference>
<keyword evidence="3" id="KW-1185">Reference proteome</keyword>
<protein>
    <recommendedName>
        <fullName evidence="4">Lipocalin-like domain-containing protein</fullName>
    </recommendedName>
</protein>
<dbReference type="RefSeq" id="WP_378120334.1">
    <property type="nucleotide sequence ID" value="NZ_JBHRTF010000006.1"/>
</dbReference>
<dbReference type="EMBL" id="JBHRTF010000006">
    <property type="protein sequence ID" value="MFC3116736.1"/>
    <property type="molecule type" value="Genomic_DNA"/>
</dbReference>
<name>A0ABV7FIX5_9GAMM</name>
<evidence type="ECO:0000313" key="2">
    <source>
        <dbReference type="EMBL" id="MFC3116736.1"/>
    </source>
</evidence>
<dbReference type="Proteomes" id="UP001595555">
    <property type="component" value="Unassembled WGS sequence"/>
</dbReference>
<organism evidence="2 3">
    <name type="scientific">Cellvibrio fontiphilus</name>
    <dbReference type="NCBI Taxonomy" id="1815559"/>
    <lineage>
        <taxon>Bacteria</taxon>
        <taxon>Pseudomonadati</taxon>
        <taxon>Pseudomonadota</taxon>
        <taxon>Gammaproteobacteria</taxon>
        <taxon>Cellvibrionales</taxon>
        <taxon>Cellvibrionaceae</taxon>
        <taxon>Cellvibrio</taxon>
    </lineage>
</organism>
<evidence type="ECO:0008006" key="4">
    <source>
        <dbReference type="Google" id="ProtNLM"/>
    </source>
</evidence>
<proteinExistence type="predicted"/>
<accession>A0ABV7FIX5</accession>
<gene>
    <name evidence="2" type="ORF">ACFODX_14290</name>
</gene>
<evidence type="ECO:0000256" key="1">
    <source>
        <dbReference type="SAM" id="SignalP"/>
    </source>
</evidence>
<feature type="chain" id="PRO_5045416213" description="Lipocalin-like domain-containing protein" evidence="1">
    <location>
        <begin position="36"/>
        <end position="179"/>
    </location>
</feature>
<comment type="caution">
    <text evidence="2">The sequence shown here is derived from an EMBL/GenBank/DDBJ whole genome shotgun (WGS) entry which is preliminary data.</text>
</comment>
<keyword evidence="1" id="KW-0732">Signal</keyword>
<feature type="signal peptide" evidence="1">
    <location>
        <begin position="1"/>
        <end position="35"/>
    </location>
</feature>
<evidence type="ECO:0000313" key="3">
    <source>
        <dbReference type="Proteomes" id="UP001595555"/>
    </source>
</evidence>
<sequence length="179" mass="20419">MTRMLNTTTTTRMRLRSLVLGAIFLQLLGCTTVTQQPKNITTPFHTSDWQTELPKEGTARISFSLPQYATAEIRLLKGKSEPKKNPATVIRLTDENCTLGHLTSVSTFKNYAEKIHYFEQEAAWNNNHSLTLSWNKQGKLSVQLNGEQMEVSLERDINRLHITSAHKPVYIEQIEFATK</sequence>